<accession>A0ABY5TWA4</accession>
<evidence type="ECO:0000313" key="2">
    <source>
        <dbReference type="EMBL" id="UWD34619.1"/>
    </source>
</evidence>
<sequence length="117" mass="12575">MNTLLVTAEILGKDIKPVAIIALLLSLLVFGIFSFLVYKNKAKIGEQKSIVTVAINYIIVLIALILASVAISKYNSPGFGDLLSNNLPATLRGLAYSGLVFSLIGSGMTIYLNSKWK</sequence>
<evidence type="ECO:0000313" key="3">
    <source>
        <dbReference type="Proteomes" id="UP001059819"/>
    </source>
</evidence>
<keyword evidence="1" id="KW-1133">Transmembrane helix</keyword>
<dbReference type="InterPro" id="IPR030889">
    <property type="entry name" value="3TM_Mycoplasma"/>
</dbReference>
<dbReference type="NCBIfam" id="TIGR04554">
    <property type="entry name" value="3TM_mycoplas"/>
    <property type="match status" value="1"/>
</dbReference>
<protein>
    <submittedName>
        <fullName evidence="2">Uncharacterized protein</fullName>
    </submittedName>
</protein>
<dbReference type="RefSeq" id="WP_259429809.1">
    <property type="nucleotide sequence ID" value="NZ_CP103424.1"/>
</dbReference>
<keyword evidence="1" id="KW-0472">Membrane</keyword>
<feature type="transmembrane region" description="Helical" evidence="1">
    <location>
        <begin position="50"/>
        <end position="74"/>
    </location>
</feature>
<organism evidence="2 3">
    <name type="scientific">Mycoplasma cottewii</name>
    <dbReference type="NCBI Taxonomy" id="51364"/>
    <lineage>
        <taxon>Bacteria</taxon>
        <taxon>Bacillati</taxon>
        <taxon>Mycoplasmatota</taxon>
        <taxon>Mollicutes</taxon>
        <taxon>Mycoplasmataceae</taxon>
        <taxon>Mycoplasma</taxon>
    </lineage>
</organism>
<name>A0ABY5TWA4_9MOLU</name>
<feature type="transmembrane region" description="Helical" evidence="1">
    <location>
        <begin position="94"/>
        <end position="112"/>
    </location>
</feature>
<keyword evidence="1" id="KW-0812">Transmembrane</keyword>
<evidence type="ECO:0000256" key="1">
    <source>
        <dbReference type="SAM" id="Phobius"/>
    </source>
</evidence>
<reference evidence="2" key="1">
    <citation type="submission" date="2022-08" db="EMBL/GenBank/DDBJ databases">
        <title>Complete genome sequence of Mycoplasma cottewii type strain VIS.</title>
        <authorList>
            <person name="Spergser J."/>
        </authorList>
    </citation>
    <scope>NUCLEOTIDE SEQUENCE</scope>
    <source>
        <strain evidence="2">VIS</strain>
    </source>
</reference>
<proteinExistence type="predicted"/>
<dbReference type="Proteomes" id="UP001059819">
    <property type="component" value="Chromosome"/>
</dbReference>
<gene>
    <name evidence="2" type="ORF">NX779_02260</name>
</gene>
<dbReference type="EMBL" id="CP103424">
    <property type="protein sequence ID" value="UWD34619.1"/>
    <property type="molecule type" value="Genomic_DNA"/>
</dbReference>
<feature type="transmembrane region" description="Helical" evidence="1">
    <location>
        <begin position="20"/>
        <end position="38"/>
    </location>
</feature>
<keyword evidence="3" id="KW-1185">Reference proteome</keyword>